<dbReference type="OrthoDB" id="10468750at2759"/>
<evidence type="ECO:0000313" key="3">
    <source>
        <dbReference type="Proteomes" id="UP000002624"/>
    </source>
</evidence>
<feature type="region of interest" description="Disordered" evidence="1">
    <location>
        <begin position="166"/>
        <end position="189"/>
    </location>
</feature>
<organism evidence="2 3">
    <name type="scientific">Ajellomyces capsulatus (strain H143)</name>
    <name type="common">Darling's disease fungus</name>
    <name type="synonym">Histoplasma capsulatum</name>
    <dbReference type="NCBI Taxonomy" id="544712"/>
    <lineage>
        <taxon>Eukaryota</taxon>
        <taxon>Fungi</taxon>
        <taxon>Dikarya</taxon>
        <taxon>Ascomycota</taxon>
        <taxon>Pezizomycotina</taxon>
        <taxon>Eurotiomycetes</taxon>
        <taxon>Eurotiomycetidae</taxon>
        <taxon>Onygenales</taxon>
        <taxon>Ajellomycetaceae</taxon>
        <taxon>Histoplasma</taxon>
    </lineage>
</organism>
<name>C6HPU9_AJECH</name>
<dbReference type="AlphaFoldDB" id="C6HPU9"/>
<accession>C6HPU9</accession>
<sequence>MLSSGTWWWYGTAAKRKESRKMGKDRFMIASGKAEWLDWILENEEKRRKGEELERLITGGWRTSNTWLEGSSEMEVAAESRALYGTEGGHLVRTTITEDDESRIQRATQARLDSASDKKRISTRQGPVLEDHNEFLGCSKDSTDRQEEEEGAWLVLTRRKEMIDDDQKKEGYSGVLDRSERSEVVGLGR</sequence>
<proteinExistence type="predicted"/>
<dbReference type="VEuPathDB" id="FungiDB:HCDG_08230"/>
<dbReference type="OMA" id="WRTSNTW"/>
<protein>
    <submittedName>
        <fullName evidence="2">Uncharacterized protein</fullName>
    </submittedName>
</protein>
<gene>
    <name evidence="2" type="ORF">HCDG_08230</name>
</gene>
<evidence type="ECO:0000256" key="1">
    <source>
        <dbReference type="SAM" id="MobiDB-lite"/>
    </source>
</evidence>
<evidence type="ECO:0000313" key="2">
    <source>
        <dbReference type="EMBL" id="EER37560.1"/>
    </source>
</evidence>
<dbReference type="HOGENOM" id="CLU_1586001_0_0_1"/>
<dbReference type="EMBL" id="GG692434">
    <property type="protein sequence ID" value="EER37560.1"/>
    <property type="molecule type" value="Genomic_DNA"/>
</dbReference>
<dbReference type="Proteomes" id="UP000002624">
    <property type="component" value="Unassembled WGS sequence"/>
</dbReference>
<feature type="compositionally biased region" description="Basic and acidic residues" evidence="1">
    <location>
        <begin position="166"/>
        <end position="183"/>
    </location>
</feature>
<feature type="region of interest" description="Disordered" evidence="1">
    <location>
        <begin position="108"/>
        <end position="127"/>
    </location>
</feature>
<reference evidence="3" key="1">
    <citation type="submission" date="2009-05" db="EMBL/GenBank/DDBJ databases">
        <title>The genome sequence of Ajellomyces capsulatus strain H143.</title>
        <authorList>
            <person name="Champion M."/>
            <person name="Cuomo C.A."/>
            <person name="Ma L.-J."/>
            <person name="Henn M.R."/>
            <person name="Sil A."/>
            <person name="Goldman B."/>
            <person name="Young S.K."/>
            <person name="Kodira C.D."/>
            <person name="Zeng Q."/>
            <person name="Koehrsen M."/>
            <person name="Alvarado L."/>
            <person name="Berlin A.M."/>
            <person name="Borenstein D."/>
            <person name="Chen Z."/>
            <person name="Engels R."/>
            <person name="Freedman E."/>
            <person name="Gellesch M."/>
            <person name="Goldberg J."/>
            <person name="Griggs A."/>
            <person name="Gujja S."/>
            <person name="Heiman D.I."/>
            <person name="Hepburn T.A."/>
            <person name="Howarth C."/>
            <person name="Jen D."/>
            <person name="Larson L."/>
            <person name="Lewis B."/>
            <person name="Mehta T."/>
            <person name="Park D."/>
            <person name="Pearson M."/>
            <person name="Roberts A."/>
            <person name="Saif S."/>
            <person name="Shea T.D."/>
            <person name="Shenoy N."/>
            <person name="Sisk P."/>
            <person name="Stolte C."/>
            <person name="Sykes S."/>
            <person name="Walk T."/>
            <person name="White J."/>
            <person name="Yandava C."/>
            <person name="Klein B."/>
            <person name="McEwen J.G."/>
            <person name="Puccia R."/>
            <person name="Goldman G.H."/>
            <person name="Felipe M.S."/>
            <person name="Nino-Vega G."/>
            <person name="San-Blas G."/>
            <person name="Taylor J.W."/>
            <person name="Mendoza L."/>
            <person name="Galagan J.E."/>
            <person name="Nusbaum C."/>
            <person name="Birren B.W."/>
        </authorList>
    </citation>
    <scope>NUCLEOTIDE SEQUENCE [LARGE SCALE GENOMIC DNA]</scope>
    <source>
        <strain evidence="3">H143</strain>
    </source>
</reference>